<proteinExistence type="predicted"/>
<dbReference type="Proteomes" id="UP001060919">
    <property type="component" value="Chromosome"/>
</dbReference>
<dbReference type="PROSITE" id="PS00041">
    <property type="entry name" value="HTH_ARAC_FAMILY_1"/>
    <property type="match status" value="1"/>
</dbReference>
<dbReference type="EMBL" id="AP026867">
    <property type="protein sequence ID" value="BDS15008.1"/>
    <property type="molecule type" value="Genomic_DNA"/>
</dbReference>
<evidence type="ECO:0000313" key="6">
    <source>
        <dbReference type="Proteomes" id="UP001060919"/>
    </source>
</evidence>
<evidence type="ECO:0000256" key="3">
    <source>
        <dbReference type="ARBA" id="ARBA00023163"/>
    </source>
</evidence>
<dbReference type="AlphaFoldDB" id="A0A915YKY3"/>
<dbReference type="GO" id="GO:0003700">
    <property type="term" value="F:DNA-binding transcription factor activity"/>
    <property type="evidence" value="ECO:0007669"/>
    <property type="project" value="InterPro"/>
</dbReference>
<keyword evidence="2" id="KW-0238">DNA-binding</keyword>
<dbReference type="PANTHER" id="PTHR43280">
    <property type="entry name" value="ARAC-FAMILY TRANSCRIPTIONAL REGULATOR"/>
    <property type="match status" value="1"/>
</dbReference>
<keyword evidence="1" id="KW-0805">Transcription regulation</keyword>
<dbReference type="GO" id="GO:0043565">
    <property type="term" value="F:sequence-specific DNA binding"/>
    <property type="evidence" value="ECO:0007669"/>
    <property type="project" value="InterPro"/>
</dbReference>
<dbReference type="SMART" id="SM00342">
    <property type="entry name" value="HTH_ARAC"/>
    <property type="match status" value="1"/>
</dbReference>
<evidence type="ECO:0000256" key="2">
    <source>
        <dbReference type="ARBA" id="ARBA00023125"/>
    </source>
</evidence>
<sequence length="288" mass="33493">MSFKIPQQFLNATEDVVLNFDNQTFVQFHRKKECIKRPVVLDQHLIMIILKGAKVMISAEETSVVNQYETLILKRGLYITSEKILEDGQFSALLFFIHDDFLNQFTQKYQAYFSLTPTNNTPQQIFKIDASYNLAAYTQSLLPYFDEQQQIAIPILQLKIEELLLSLLFSNQRKQFGNFLLTIGNKGQQAFRASVEKCIFLNLTIKERAFLMNMSVSAFKRKFRAVFSETPAKWFRVQKLTKARFLLETTTKNIGEIAFETGFESPSHFTQLFKKQFGLSPKQLARKF</sequence>
<dbReference type="PRINTS" id="PR00032">
    <property type="entry name" value="HTHARAC"/>
</dbReference>
<dbReference type="InterPro" id="IPR018060">
    <property type="entry name" value="HTH_AraC"/>
</dbReference>
<dbReference type="PANTHER" id="PTHR43280:SF2">
    <property type="entry name" value="HTH-TYPE TRANSCRIPTIONAL REGULATOR EXSA"/>
    <property type="match status" value="1"/>
</dbReference>
<dbReference type="InterPro" id="IPR054015">
    <property type="entry name" value="ExsA-like_N"/>
</dbReference>
<gene>
    <name evidence="5" type="ORF">AsAng_0057900</name>
</gene>
<dbReference type="Pfam" id="PF12833">
    <property type="entry name" value="HTH_18"/>
    <property type="match status" value="1"/>
</dbReference>
<evidence type="ECO:0000259" key="4">
    <source>
        <dbReference type="PROSITE" id="PS01124"/>
    </source>
</evidence>
<keyword evidence="6" id="KW-1185">Reference proteome</keyword>
<feature type="domain" description="HTH araC/xylS-type" evidence="4">
    <location>
        <begin position="189"/>
        <end position="287"/>
    </location>
</feature>
<keyword evidence="3" id="KW-0804">Transcription</keyword>
<organism evidence="5 6">
    <name type="scientific">Aureispira anguillae</name>
    <dbReference type="NCBI Taxonomy" id="2864201"/>
    <lineage>
        <taxon>Bacteria</taxon>
        <taxon>Pseudomonadati</taxon>
        <taxon>Bacteroidota</taxon>
        <taxon>Saprospiria</taxon>
        <taxon>Saprospirales</taxon>
        <taxon>Saprospiraceae</taxon>
        <taxon>Aureispira</taxon>
    </lineage>
</organism>
<dbReference type="Pfam" id="PF22200">
    <property type="entry name" value="ExsA_N"/>
    <property type="match status" value="1"/>
</dbReference>
<dbReference type="SUPFAM" id="SSF46689">
    <property type="entry name" value="Homeodomain-like"/>
    <property type="match status" value="1"/>
</dbReference>
<evidence type="ECO:0000313" key="5">
    <source>
        <dbReference type="EMBL" id="BDS15008.1"/>
    </source>
</evidence>
<dbReference type="InterPro" id="IPR009057">
    <property type="entry name" value="Homeodomain-like_sf"/>
</dbReference>
<dbReference type="InterPro" id="IPR018062">
    <property type="entry name" value="HTH_AraC-typ_CS"/>
</dbReference>
<dbReference type="KEGG" id="aup:AsAng_0057900"/>
<dbReference type="Gene3D" id="1.10.10.60">
    <property type="entry name" value="Homeodomain-like"/>
    <property type="match status" value="2"/>
</dbReference>
<dbReference type="PROSITE" id="PS01124">
    <property type="entry name" value="HTH_ARAC_FAMILY_2"/>
    <property type="match status" value="1"/>
</dbReference>
<accession>A0A915YKY3</accession>
<dbReference type="InterPro" id="IPR020449">
    <property type="entry name" value="Tscrpt_reg_AraC-type_HTH"/>
</dbReference>
<dbReference type="RefSeq" id="WP_264790200.1">
    <property type="nucleotide sequence ID" value="NZ_AP026867.1"/>
</dbReference>
<protein>
    <submittedName>
        <fullName evidence="5">Helix-turn-helix transcriptional regulator</fullName>
    </submittedName>
</protein>
<evidence type="ECO:0000256" key="1">
    <source>
        <dbReference type="ARBA" id="ARBA00023015"/>
    </source>
</evidence>
<name>A0A915YKY3_9BACT</name>
<reference evidence="5" key="1">
    <citation type="submission" date="2022-09" db="EMBL/GenBank/DDBJ databases">
        <title>Aureispira anguillicida sp. nov., isolated from Leptocephalus of Japanese eel Anguilla japonica.</title>
        <authorList>
            <person name="Yuasa K."/>
            <person name="Mekata T."/>
            <person name="Ikunari K."/>
        </authorList>
    </citation>
    <scope>NUCLEOTIDE SEQUENCE</scope>
    <source>
        <strain evidence="5">EL160426</strain>
    </source>
</reference>